<name>F0WWZ1_9STRA</name>
<evidence type="ECO:0000313" key="1">
    <source>
        <dbReference type="EMBL" id="CCA25977.1"/>
    </source>
</evidence>
<dbReference type="EMBL" id="FR824383">
    <property type="protein sequence ID" value="CCA25977.1"/>
    <property type="molecule type" value="Genomic_DNA"/>
</dbReference>
<reference evidence="1" key="1">
    <citation type="journal article" date="2011" name="PLoS Biol.">
        <title>Gene gain and loss during evolution of obligate parasitism in the white rust pathogen of Arabidopsis thaliana.</title>
        <authorList>
            <person name="Kemen E."/>
            <person name="Gardiner A."/>
            <person name="Schultz-Larsen T."/>
            <person name="Kemen A.C."/>
            <person name="Balmuth A.L."/>
            <person name="Robert-Seilaniantz A."/>
            <person name="Bailey K."/>
            <person name="Holub E."/>
            <person name="Studholme D.J."/>
            <person name="Maclean D."/>
            <person name="Jones J.D."/>
        </authorList>
    </citation>
    <scope>NUCLEOTIDE SEQUENCE</scope>
</reference>
<reference evidence="1" key="2">
    <citation type="submission" date="2011-02" db="EMBL/GenBank/DDBJ databases">
        <authorList>
            <person name="MacLean D."/>
        </authorList>
    </citation>
    <scope>NUCLEOTIDE SEQUENCE</scope>
</reference>
<dbReference type="AlphaFoldDB" id="F0WWZ1"/>
<sequence length="111" mass="12774">MNYFNAVNSARIDIDTYTIGLIDTEEMSMRNFSQQIYTFEHAASSCSLSLTFRESRISTRFESEVPGKLQIHIGHEILVAESNRLHQERDMRVVDISEELHGEDLYASDSQ</sequence>
<gene>
    <name evidence="1" type="primary">AlNc14C338G10752</name>
    <name evidence="1" type="ORF">ALNC14_121210</name>
</gene>
<accession>F0WWZ1</accession>
<organism evidence="1">
    <name type="scientific">Albugo laibachii Nc14</name>
    <dbReference type="NCBI Taxonomy" id="890382"/>
    <lineage>
        <taxon>Eukaryota</taxon>
        <taxon>Sar</taxon>
        <taxon>Stramenopiles</taxon>
        <taxon>Oomycota</taxon>
        <taxon>Peronosporomycetes</taxon>
        <taxon>Albuginales</taxon>
        <taxon>Albuginaceae</taxon>
        <taxon>Albugo</taxon>
    </lineage>
</organism>
<dbReference type="HOGENOM" id="CLU_2188890_0_0_1"/>
<proteinExistence type="predicted"/>
<protein>
    <submittedName>
        <fullName evidence="1">AlNc14C338G10752 protein</fullName>
    </submittedName>
</protein>